<proteinExistence type="predicted"/>
<dbReference type="RefSeq" id="WP_268060332.1">
    <property type="nucleotide sequence ID" value="NZ_JAPQFJ010000003.1"/>
</dbReference>
<evidence type="ECO:0000313" key="1">
    <source>
        <dbReference type="EMBL" id="MCY6957931.1"/>
    </source>
</evidence>
<sequence>MAYKKIGTIDNITEIPLNKNIIVSGHVDGIGWMWHMGGIFKKKGNEIIFQNEYGMSTKVQNGKIGLNILRKI</sequence>
<gene>
    <name evidence="1" type="ORF">OW729_04850</name>
</gene>
<dbReference type="Proteomes" id="UP001144612">
    <property type="component" value="Unassembled WGS sequence"/>
</dbReference>
<protein>
    <submittedName>
        <fullName evidence="1">Uncharacterized protein</fullName>
    </submittedName>
</protein>
<accession>A0ABT4D9T8</accession>
<evidence type="ECO:0000313" key="2">
    <source>
        <dbReference type="Proteomes" id="UP001144612"/>
    </source>
</evidence>
<keyword evidence="2" id="KW-1185">Reference proteome</keyword>
<organism evidence="1 2">
    <name type="scientific">Clostridium brassicae</name>
    <dbReference type="NCBI Taxonomy" id="2999072"/>
    <lineage>
        <taxon>Bacteria</taxon>
        <taxon>Bacillati</taxon>
        <taxon>Bacillota</taxon>
        <taxon>Clostridia</taxon>
        <taxon>Eubacteriales</taxon>
        <taxon>Clostridiaceae</taxon>
        <taxon>Clostridium</taxon>
    </lineage>
</organism>
<name>A0ABT4D9T8_9CLOT</name>
<dbReference type="EMBL" id="JAPQFJ010000003">
    <property type="protein sequence ID" value="MCY6957931.1"/>
    <property type="molecule type" value="Genomic_DNA"/>
</dbReference>
<comment type="caution">
    <text evidence="1">The sequence shown here is derived from an EMBL/GenBank/DDBJ whole genome shotgun (WGS) entry which is preliminary data.</text>
</comment>
<reference evidence="1" key="1">
    <citation type="submission" date="2022-12" db="EMBL/GenBank/DDBJ databases">
        <title>Clostridium sp. nov., isolated from industrial wastewater.</title>
        <authorList>
            <person name="Jiayan W."/>
        </authorList>
    </citation>
    <scope>NUCLEOTIDE SEQUENCE</scope>
    <source>
        <strain evidence="1">ZC22-4</strain>
    </source>
</reference>